<dbReference type="Gene3D" id="1.10.2080.10">
    <property type="entry name" value="Insect odorant-binding protein A10/Ejaculatory bulb-specific protein 3"/>
    <property type="match status" value="1"/>
</dbReference>
<evidence type="ECO:0000313" key="2">
    <source>
        <dbReference type="EMBL" id="CAH1104134.1"/>
    </source>
</evidence>
<dbReference type="AlphaFoldDB" id="A0A9P0G6P6"/>
<organism evidence="2 3">
    <name type="scientific">Psylliodes chrysocephalus</name>
    <dbReference type="NCBI Taxonomy" id="3402493"/>
    <lineage>
        <taxon>Eukaryota</taxon>
        <taxon>Metazoa</taxon>
        <taxon>Ecdysozoa</taxon>
        <taxon>Arthropoda</taxon>
        <taxon>Hexapoda</taxon>
        <taxon>Insecta</taxon>
        <taxon>Pterygota</taxon>
        <taxon>Neoptera</taxon>
        <taxon>Endopterygota</taxon>
        <taxon>Coleoptera</taxon>
        <taxon>Polyphaga</taxon>
        <taxon>Cucujiformia</taxon>
        <taxon>Chrysomeloidea</taxon>
        <taxon>Chrysomelidae</taxon>
        <taxon>Galerucinae</taxon>
        <taxon>Alticini</taxon>
        <taxon>Psylliodes</taxon>
    </lineage>
</organism>
<dbReference type="SUPFAM" id="SSF100910">
    <property type="entry name" value="Chemosensory protein Csp2"/>
    <property type="match status" value="1"/>
</dbReference>
<dbReference type="PANTHER" id="PTHR11257:SF12">
    <property type="entry name" value="EJACULATORY BULB-SPECIFIC PROTEIN 3-RELATED"/>
    <property type="match status" value="1"/>
</dbReference>
<keyword evidence="3" id="KW-1185">Reference proteome</keyword>
<accession>A0A9P0G6P6</accession>
<sequence length="133" mass="15269">MKTTLLYVSSVILATTVIELEGRATEVANGQGYSTKYDNFDVKKILANDRLLKRYVDCLMDRLPCPSEGKFLKDIMPDAIATKCSKCNEAQKKQAAYILHDLLLYHRAMFFDLCKKYDPTGEARKEYEIEENE</sequence>
<proteinExistence type="predicted"/>
<dbReference type="InterPro" id="IPR005055">
    <property type="entry name" value="A10/PebIII"/>
</dbReference>
<dbReference type="PANTHER" id="PTHR11257">
    <property type="entry name" value="CHEMOSENSORY PROTEIN-RELATED"/>
    <property type="match status" value="1"/>
</dbReference>
<keyword evidence="1" id="KW-0732">Signal</keyword>
<gene>
    <name evidence="2" type="ORF">PSYICH_LOCUS5278</name>
</gene>
<dbReference type="InterPro" id="IPR036682">
    <property type="entry name" value="OS_D_A10/PebIII_sf"/>
</dbReference>
<dbReference type="EMBL" id="OV651828">
    <property type="protein sequence ID" value="CAH1104134.1"/>
    <property type="molecule type" value="Genomic_DNA"/>
</dbReference>
<reference evidence="2" key="1">
    <citation type="submission" date="2022-01" db="EMBL/GenBank/DDBJ databases">
        <authorList>
            <person name="King R."/>
        </authorList>
    </citation>
    <scope>NUCLEOTIDE SEQUENCE</scope>
</reference>
<dbReference type="Proteomes" id="UP001153636">
    <property type="component" value="Chromosome 16"/>
</dbReference>
<dbReference type="Pfam" id="PF03392">
    <property type="entry name" value="OS-D"/>
    <property type="match status" value="1"/>
</dbReference>
<dbReference type="OrthoDB" id="6344725at2759"/>
<feature type="signal peptide" evidence="1">
    <location>
        <begin position="1"/>
        <end position="24"/>
    </location>
</feature>
<feature type="chain" id="PRO_5040485702" evidence="1">
    <location>
        <begin position="25"/>
        <end position="133"/>
    </location>
</feature>
<protein>
    <submittedName>
        <fullName evidence="2">Uncharacterized protein</fullName>
    </submittedName>
</protein>
<name>A0A9P0G6P6_9CUCU</name>
<evidence type="ECO:0000313" key="3">
    <source>
        <dbReference type="Proteomes" id="UP001153636"/>
    </source>
</evidence>
<evidence type="ECO:0000256" key="1">
    <source>
        <dbReference type="SAM" id="SignalP"/>
    </source>
</evidence>